<evidence type="ECO:0000256" key="4">
    <source>
        <dbReference type="SAM" id="MobiDB-lite"/>
    </source>
</evidence>
<evidence type="ECO:0000256" key="3">
    <source>
        <dbReference type="ARBA" id="ARBA00023242"/>
    </source>
</evidence>
<dbReference type="PANTHER" id="PTHR31001">
    <property type="entry name" value="UNCHARACTERIZED TRANSCRIPTIONAL REGULATORY PROTEIN"/>
    <property type="match status" value="1"/>
</dbReference>
<organism evidence="6 7">
    <name type="scientific">Hyphodiscus hymeniophilus</name>
    <dbReference type="NCBI Taxonomy" id="353542"/>
    <lineage>
        <taxon>Eukaryota</taxon>
        <taxon>Fungi</taxon>
        <taxon>Dikarya</taxon>
        <taxon>Ascomycota</taxon>
        <taxon>Pezizomycotina</taxon>
        <taxon>Leotiomycetes</taxon>
        <taxon>Helotiales</taxon>
        <taxon>Hyphodiscaceae</taxon>
        <taxon>Hyphodiscus</taxon>
    </lineage>
</organism>
<accession>A0A9P6VSQ2</accession>
<sequence>MSSMSISSSNEGTGRSPPGTLGQEPRVSCVTCKKRKVRCDKGYPCGNCSRRSIDCVYVRVGKRKTRGPGKQRAGERIEQMTNRVAQLEQVLGKLQSRDHGDSIPEEAPPSVRVVSTRADSTRTAQDEEGNELDHSAARLLVKEGKTQYIRNNFWATINNELDESDEQGENPYPTPDLSHVQEPSPVTSSSHSLLFGSLGDSTGLAMLRPPAFQVRMYWQLYTHPIYKFLHRPSMESIITTASTSKPLSPSNEALMFGIYYAAIISLSARKVQSTFHDSKEQLVSRYRCGLERALNSAGLLATQEMSTLQAFVLLIVCIRRDDDARAVWALVGLATRLAIGMGLQHDGTKFNMNPLETEKRRRLWWQIYLLDVRAAEDQGCEVTIAEDSFDTKVPLNINDDDLVAGATELPPERTGLTEMTTSVMRLDVVATGRKIRTVDSGLSGDQNLTLREKLEAIKSCERAIHHKYLQYCRPDVPITVFMYTLAKHCIAKMSLMAHQPDVRIRSGDDVSSTATKPELSRDELFIMSMSILESSQFLESAPELEPWAWVSRKYVQWHPMAYVLMELNSPLRQPGPLVDRAWRVLDSKWRDNVERTADRSNDSIGIPIEKLLMKARRRRAETTKIPEAQNVTSLQELEQWNLQQVQDVGSSTENFDWFMGVGDQAMIANAGGYVQQLATPVSLPLQDAEFWNDMTGLLQYQPCDNNGAIGGGEMGDWW</sequence>
<protein>
    <submittedName>
        <fullName evidence="6">Bikaverin cluster transcription factor bik5</fullName>
    </submittedName>
</protein>
<dbReference type="InterPro" id="IPR007219">
    <property type="entry name" value="XnlR_reg_dom"/>
</dbReference>
<dbReference type="InterPro" id="IPR001138">
    <property type="entry name" value="Zn2Cys6_DnaBD"/>
</dbReference>
<feature type="region of interest" description="Disordered" evidence="4">
    <location>
        <begin position="163"/>
        <end position="187"/>
    </location>
</feature>
<dbReference type="Pfam" id="PF04082">
    <property type="entry name" value="Fungal_trans"/>
    <property type="match status" value="1"/>
</dbReference>
<dbReference type="InterPro" id="IPR050613">
    <property type="entry name" value="Sec_Metabolite_Reg"/>
</dbReference>
<dbReference type="SMART" id="SM00066">
    <property type="entry name" value="GAL4"/>
    <property type="match status" value="1"/>
</dbReference>
<dbReference type="GO" id="GO:0008270">
    <property type="term" value="F:zinc ion binding"/>
    <property type="evidence" value="ECO:0007669"/>
    <property type="project" value="InterPro"/>
</dbReference>
<evidence type="ECO:0000313" key="6">
    <source>
        <dbReference type="EMBL" id="KAG0652923.1"/>
    </source>
</evidence>
<name>A0A9P6VSQ2_9HELO</name>
<dbReference type="CDD" id="cd12148">
    <property type="entry name" value="fungal_TF_MHR"/>
    <property type="match status" value="1"/>
</dbReference>
<comment type="subcellular location">
    <subcellularLocation>
        <location evidence="1">Nucleus</location>
    </subcellularLocation>
</comment>
<evidence type="ECO:0000256" key="2">
    <source>
        <dbReference type="ARBA" id="ARBA00022723"/>
    </source>
</evidence>
<dbReference type="GO" id="GO:0006351">
    <property type="term" value="P:DNA-templated transcription"/>
    <property type="evidence" value="ECO:0007669"/>
    <property type="project" value="InterPro"/>
</dbReference>
<reference evidence="6" key="1">
    <citation type="submission" date="2019-07" db="EMBL/GenBank/DDBJ databases">
        <title>Hyphodiscus hymeniophilus genome sequencing and assembly.</title>
        <authorList>
            <person name="Kramer G."/>
            <person name="Nodwell J."/>
        </authorList>
    </citation>
    <scope>NUCLEOTIDE SEQUENCE</scope>
    <source>
        <strain evidence="6">ATCC 34498</strain>
    </source>
</reference>
<dbReference type="InterPro" id="IPR036864">
    <property type="entry name" value="Zn2-C6_fun-type_DNA-bd_sf"/>
</dbReference>
<feature type="domain" description="Zn(2)-C6 fungal-type" evidence="5">
    <location>
        <begin position="28"/>
        <end position="57"/>
    </location>
</feature>
<dbReference type="SUPFAM" id="SSF57701">
    <property type="entry name" value="Zn2/Cys6 DNA-binding domain"/>
    <property type="match status" value="1"/>
</dbReference>
<dbReference type="EMBL" id="VNKQ01000002">
    <property type="protein sequence ID" value="KAG0652923.1"/>
    <property type="molecule type" value="Genomic_DNA"/>
</dbReference>
<comment type="caution">
    <text evidence="6">The sequence shown here is derived from an EMBL/GenBank/DDBJ whole genome shotgun (WGS) entry which is preliminary data.</text>
</comment>
<dbReference type="PANTHER" id="PTHR31001:SF50">
    <property type="entry name" value="ZN(II)2CYS6 TRANSCRIPTION FACTOR (EUROFUNG)"/>
    <property type="match status" value="1"/>
</dbReference>
<proteinExistence type="predicted"/>
<keyword evidence="7" id="KW-1185">Reference proteome</keyword>
<dbReference type="GO" id="GO:0003677">
    <property type="term" value="F:DNA binding"/>
    <property type="evidence" value="ECO:0007669"/>
    <property type="project" value="InterPro"/>
</dbReference>
<dbReference type="SMART" id="SM00906">
    <property type="entry name" value="Fungal_trans"/>
    <property type="match status" value="1"/>
</dbReference>
<gene>
    <name evidence="6" type="ORF">D0Z07_0455</name>
</gene>
<dbReference type="PROSITE" id="PS50048">
    <property type="entry name" value="ZN2_CY6_FUNGAL_2"/>
    <property type="match status" value="1"/>
</dbReference>
<keyword evidence="3" id="KW-0539">Nucleus</keyword>
<feature type="region of interest" description="Disordered" evidence="4">
    <location>
        <begin position="1"/>
        <end position="26"/>
    </location>
</feature>
<dbReference type="CDD" id="cd00067">
    <property type="entry name" value="GAL4"/>
    <property type="match status" value="1"/>
</dbReference>
<evidence type="ECO:0000256" key="1">
    <source>
        <dbReference type="ARBA" id="ARBA00004123"/>
    </source>
</evidence>
<evidence type="ECO:0000259" key="5">
    <source>
        <dbReference type="PROSITE" id="PS50048"/>
    </source>
</evidence>
<dbReference type="Proteomes" id="UP000785200">
    <property type="component" value="Unassembled WGS sequence"/>
</dbReference>
<dbReference type="OrthoDB" id="435881at2759"/>
<dbReference type="AlphaFoldDB" id="A0A9P6VSQ2"/>
<dbReference type="PROSITE" id="PS00463">
    <property type="entry name" value="ZN2_CY6_FUNGAL_1"/>
    <property type="match status" value="1"/>
</dbReference>
<dbReference type="GO" id="GO:0000981">
    <property type="term" value="F:DNA-binding transcription factor activity, RNA polymerase II-specific"/>
    <property type="evidence" value="ECO:0007669"/>
    <property type="project" value="InterPro"/>
</dbReference>
<dbReference type="Pfam" id="PF00172">
    <property type="entry name" value="Zn_clus"/>
    <property type="match status" value="1"/>
</dbReference>
<keyword evidence="2" id="KW-0479">Metal-binding</keyword>
<feature type="region of interest" description="Disordered" evidence="4">
    <location>
        <begin position="95"/>
        <end position="131"/>
    </location>
</feature>
<evidence type="ECO:0000313" key="7">
    <source>
        <dbReference type="Proteomes" id="UP000785200"/>
    </source>
</evidence>
<dbReference type="GO" id="GO:0005634">
    <property type="term" value="C:nucleus"/>
    <property type="evidence" value="ECO:0007669"/>
    <property type="project" value="UniProtKB-SubCell"/>
</dbReference>
<dbReference type="Gene3D" id="4.10.240.10">
    <property type="entry name" value="Zn(2)-C6 fungal-type DNA-binding domain"/>
    <property type="match status" value="1"/>
</dbReference>